<sequence>MIREVAEEGESNRSPNASCCKRRLKMKMKSMKLPSRTIQVYHILLEANSCADVLLLRGHDVGFLLVMIDFIVK</sequence>
<gene>
    <name evidence="1" type="ordered locus">MTR_4g009877</name>
</gene>
<dbReference type="EnsemblPlants" id="KEH28674">
    <property type="protein sequence ID" value="KEH28674"/>
    <property type="gene ID" value="MTR_4g009877"/>
</dbReference>
<protein>
    <submittedName>
        <fullName evidence="1 2">Uncharacterized protein</fullName>
    </submittedName>
</protein>
<organism evidence="1 3">
    <name type="scientific">Medicago truncatula</name>
    <name type="common">Barrel medic</name>
    <name type="synonym">Medicago tribuloides</name>
    <dbReference type="NCBI Taxonomy" id="3880"/>
    <lineage>
        <taxon>Eukaryota</taxon>
        <taxon>Viridiplantae</taxon>
        <taxon>Streptophyta</taxon>
        <taxon>Embryophyta</taxon>
        <taxon>Tracheophyta</taxon>
        <taxon>Spermatophyta</taxon>
        <taxon>Magnoliopsida</taxon>
        <taxon>eudicotyledons</taxon>
        <taxon>Gunneridae</taxon>
        <taxon>Pentapetalae</taxon>
        <taxon>rosids</taxon>
        <taxon>fabids</taxon>
        <taxon>Fabales</taxon>
        <taxon>Fabaceae</taxon>
        <taxon>Papilionoideae</taxon>
        <taxon>50 kb inversion clade</taxon>
        <taxon>NPAAA clade</taxon>
        <taxon>Hologalegina</taxon>
        <taxon>IRL clade</taxon>
        <taxon>Trifolieae</taxon>
        <taxon>Medicago</taxon>
    </lineage>
</organism>
<name>A0A072UFZ8_MEDTR</name>
<evidence type="ECO:0000313" key="1">
    <source>
        <dbReference type="EMBL" id="KEH28674.1"/>
    </source>
</evidence>
<dbReference type="HOGENOM" id="CLU_2708539_0_0_1"/>
<dbReference type="AlphaFoldDB" id="A0A072UFZ8"/>
<keyword evidence="3" id="KW-1185">Reference proteome</keyword>
<evidence type="ECO:0000313" key="2">
    <source>
        <dbReference type="EnsemblPlants" id="KEH28674"/>
    </source>
</evidence>
<evidence type="ECO:0000313" key="3">
    <source>
        <dbReference type="Proteomes" id="UP000002051"/>
    </source>
</evidence>
<dbReference type="EMBL" id="CM001220">
    <property type="protein sequence ID" value="KEH28674.1"/>
    <property type="molecule type" value="Genomic_DNA"/>
</dbReference>
<proteinExistence type="predicted"/>
<reference evidence="1 3" key="2">
    <citation type="journal article" date="2014" name="BMC Genomics">
        <title>An improved genome release (version Mt4.0) for the model legume Medicago truncatula.</title>
        <authorList>
            <person name="Tang H."/>
            <person name="Krishnakumar V."/>
            <person name="Bidwell S."/>
            <person name="Rosen B."/>
            <person name="Chan A."/>
            <person name="Zhou S."/>
            <person name="Gentzbittel L."/>
            <person name="Childs K.L."/>
            <person name="Yandell M."/>
            <person name="Gundlach H."/>
            <person name="Mayer K.F."/>
            <person name="Schwartz D.C."/>
            <person name="Town C.D."/>
        </authorList>
    </citation>
    <scope>GENOME REANNOTATION</scope>
    <source>
        <strain evidence="1">A17</strain>
        <strain evidence="2 3">cv. Jemalong A17</strain>
    </source>
</reference>
<dbReference type="Proteomes" id="UP000002051">
    <property type="component" value="Chromosome 4"/>
</dbReference>
<reference evidence="2" key="3">
    <citation type="submission" date="2015-04" db="UniProtKB">
        <authorList>
            <consortium name="EnsemblPlants"/>
        </authorList>
    </citation>
    <scope>IDENTIFICATION</scope>
    <source>
        <strain evidence="2">cv. Jemalong A17</strain>
    </source>
</reference>
<accession>A0A072UFZ8</accession>
<reference evidence="1 3" key="1">
    <citation type="journal article" date="2011" name="Nature">
        <title>The Medicago genome provides insight into the evolution of rhizobial symbioses.</title>
        <authorList>
            <person name="Young N.D."/>
            <person name="Debelle F."/>
            <person name="Oldroyd G.E."/>
            <person name="Geurts R."/>
            <person name="Cannon S.B."/>
            <person name="Udvardi M.K."/>
            <person name="Benedito V.A."/>
            <person name="Mayer K.F."/>
            <person name="Gouzy J."/>
            <person name="Schoof H."/>
            <person name="Van de Peer Y."/>
            <person name="Proost S."/>
            <person name="Cook D.R."/>
            <person name="Meyers B.C."/>
            <person name="Spannagl M."/>
            <person name="Cheung F."/>
            <person name="De Mita S."/>
            <person name="Krishnakumar V."/>
            <person name="Gundlach H."/>
            <person name="Zhou S."/>
            <person name="Mudge J."/>
            <person name="Bharti A.K."/>
            <person name="Murray J.D."/>
            <person name="Naoumkina M.A."/>
            <person name="Rosen B."/>
            <person name="Silverstein K.A."/>
            <person name="Tang H."/>
            <person name="Rombauts S."/>
            <person name="Zhao P.X."/>
            <person name="Zhou P."/>
            <person name="Barbe V."/>
            <person name="Bardou P."/>
            <person name="Bechner M."/>
            <person name="Bellec A."/>
            <person name="Berger A."/>
            <person name="Berges H."/>
            <person name="Bidwell S."/>
            <person name="Bisseling T."/>
            <person name="Choisne N."/>
            <person name="Couloux A."/>
            <person name="Denny R."/>
            <person name="Deshpande S."/>
            <person name="Dai X."/>
            <person name="Doyle J.J."/>
            <person name="Dudez A.M."/>
            <person name="Farmer A.D."/>
            <person name="Fouteau S."/>
            <person name="Franken C."/>
            <person name="Gibelin C."/>
            <person name="Gish J."/>
            <person name="Goldstein S."/>
            <person name="Gonzalez A.J."/>
            <person name="Green P.J."/>
            <person name="Hallab A."/>
            <person name="Hartog M."/>
            <person name="Hua A."/>
            <person name="Humphray S.J."/>
            <person name="Jeong D.H."/>
            <person name="Jing Y."/>
            <person name="Jocker A."/>
            <person name="Kenton S.M."/>
            <person name="Kim D.J."/>
            <person name="Klee K."/>
            <person name="Lai H."/>
            <person name="Lang C."/>
            <person name="Lin S."/>
            <person name="Macmil S.L."/>
            <person name="Magdelenat G."/>
            <person name="Matthews L."/>
            <person name="McCorrison J."/>
            <person name="Monaghan E.L."/>
            <person name="Mun J.H."/>
            <person name="Najar F.Z."/>
            <person name="Nicholson C."/>
            <person name="Noirot C."/>
            <person name="O'Bleness M."/>
            <person name="Paule C.R."/>
            <person name="Poulain J."/>
            <person name="Prion F."/>
            <person name="Qin B."/>
            <person name="Qu C."/>
            <person name="Retzel E.F."/>
            <person name="Riddle C."/>
            <person name="Sallet E."/>
            <person name="Samain S."/>
            <person name="Samson N."/>
            <person name="Sanders I."/>
            <person name="Saurat O."/>
            <person name="Scarpelli C."/>
            <person name="Schiex T."/>
            <person name="Segurens B."/>
            <person name="Severin A.J."/>
            <person name="Sherrier D.J."/>
            <person name="Shi R."/>
            <person name="Sims S."/>
            <person name="Singer S.R."/>
            <person name="Sinharoy S."/>
            <person name="Sterck L."/>
            <person name="Viollet A."/>
            <person name="Wang B.B."/>
            <person name="Wang K."/>
            <person name="Wang M."/>
            <person name="Wang X."/>
            <person name="Warfsmann J."/>
            <person name="Weissenbach J."/>
            <person name="White D.D."/>
            <person name="White J.D."/>
            <person name="Wiley G.B."/>
            <person name="Wincker P."/>
            <person name="Xing Y."/>
            <person name="Yang L."/>
            <person name="Yao Z."/>
            <person name="Ying F."/>
            <person name="Zhai J."/>
            <person name="Zhou L."/>
            <person name="Zuber A."/>
            <person name="Denarie J."/>
            <person name="Dixon R.A."/>
            <person name="May G.D."/>
            <person name="Schwartz D.C."/>
            <person name="Rogers J."/>
            <person name="Quetier F."/>
            <person name="Town C.D."/>
            <person name="Roe B.A."/>
        </authorList>
    </citation>
    <scope>NUCLEOTIDE SEQUENCE [LARGE SCALE GENOMIC DNA]</scope>
    <source>
        <strain evidence="1">A17</strain>
        <strain evidence="2 3">cv. Jemalong A17</strain>
    </source>
</reference>